<reference evidence="1" key="1">
    <citation type="submission" date="2022-04" db="EMBL/GenBank/DDBJ databases">
        <title>Genome of the entomopathogenic fungus Entomophthora muscae.</title>
        <authorList>
            <person name="Elya C."/>
            <person name="Lovett B.R."/>
            <person name="Lee E."/>
            <person name="Macias A.M."/>
            <person name="Hajek A.E."/>
            <person name="De Bivort B.L."/>
            <person name="Kasson M.T."/>
            <person name="De Fine Licht H.H."/>
            <person name="Stajich J.E."/>
        </authorList>
    </citation>
    <scope>NUCLEOTIDE SEQUENCE</scope>
    <source>
        <strain evidence="1">Berkeley</strain>
    </source>
</reference>
<accession>A0ACC2U047</accession>
<evidence type="ECO:0000313" key="2">
    <source>
        <dbReference type="Proteomes" id="UP001165960"/>
    </source>
</evidence>
<name>A0ACC2U047_9FUNG</name>
<sequence>MGVKSLISYLDRTGFKPDYSIFTPALSKKGVCPRRLIVDAPSFIHHVCFMYSDWTFSGDYAMLKAYIRAYIILLNLSIGWDGQFRDPVVDFPVKGEIPIKTIDESWVLWVLDGPLPDSKVFTRCARIRQKLESAKMLLPKLEKLEYGQSRGDTRDSQAKFLPILAHSLFLDTLKEMNQSIIMAHDEADQPSAFYAKRFDAAIISNDSDFIIYTIPRGFLFMTSFSASRSTVEALANYTHYLTAKASIDHTKPQFEISLYFNPKVCEHLKINPIHFPLLASLIGNDITGESYNEIMKQVSFKLQGFPYRRGLSSRNLVNNHKLVEFFKTLKDKDSAQALSNVQQKLGFPPSIMDLVYSSCLSYQINELYFQDTLNNPHVDELMARKLFTLYKNGILGFQAMDIVIHSRFWGLPLIEDVGAASSSWVVSAPLRTLFWALIGLPDSNKSFQDIIPMSNLECRASSLSRADLELTKEKMAPFQALFQVIHRSSEEARVNYRGRFWLLLAFLQANPPDMPSLELADYVPLYSCSIHHVALVLMLRYLGEQLSPIGLSSSVLKGFVATYVFLCNRTDNTLLEVYAGLSVTIKPSAMKVSNQLQTLILSLQMLWGLVVNGGHEMGPSYKLINWIDSYLFFHFYDMFSNGLSPDAILNQADCVLFNQILPFVYRQSEY</sequence>
<protein>
    <submittedName>
        <fullName evidence="1">Protein asteroid 1</fullName>
    </submittedName>
</protein>
<dbReference type="EMBL" id="QTSX02001587">
    <property type="protein sequence ID" value="KAJ9080218.1"/>
    <property type="molecule type" value="Genomic_DNA"/>
</dbReference>
<dbReference type="Proteomes" id="UP001165960">
    <property type="component" value="Unassembled WGS sequence"/>
</dbReference>
<organism evidence="1 2">
    <name type="scientific">Entomophthora muscae</name>
    <dbReference type="NCBI Taxonomy" id="34485"/>
    <lineage>
        <taxon>Eukaryota</taxon>
        <taxon>Fungi</taxon>
        <taxon>Fungi incertae sedis</taxon>
        <taxon>Zoopagomycota</taxon>
        <taxon>Entomophthoromycotina</taxon>
        <taxon>Entomophthoromycetes</taxon>
        <taxon>Entomophthorales</taxon>
        <taxon>Entomophthoraceae</taxon>
        <taxon>Entomophthora</taxon>
    </lineage>
</organism>
<proteinExistence type="predicted"/>
<gene>
    <name evidence="1" type="primary">ASTE1_2</name>
    <name evidence="1" type="ORF">DSO57_1027411</name>
</gene>
<keyword evidence="2" id="KW-1185">Reference proteome</keyword>
<evidence type="ECO:0000313" key="1">
    <source>
        <dbReference type="EMBL" id="KAJ9080218.1"/>
    </source>
</evidence>
<comment type="caution">
    <text evidence="1">The sequence shown here is derived from an EMBL/GenBank/DDBJ whole genome shotgun (WGS) entry which is preliminary data.</text>
</comment>